<feature type="domain" description="4Fe-4S ferredoxin-type" evidence="6">
    <location>
        <begin position="112"/>
        <end position="142"/>
    </location>
</feature>
<dbReference type="PROSITE" id="PS51085">
    <property type="entry name" value="2FE2S_FER_2"/>
    <property type="match status" value="1"/>
</dbReference>
<dbReference type="InterPro" id="IPR036010">
    <property type="entry name" value="2Fe-2S_ferredoxin-like_sf"/>
</dbReference>
<dbReference type="InterPro" id="IPR017896">
    <property type="entry name" value="4Fe4S_Fe-S-bd"/>
</dbReference>
<keyword evidence="2" id="KW-0560">Oxidoreductase</keyword>
<evidence type="ECO:0000256" key="1">
    <source>
        <dbReference type="ARBA" id="ARBA00022723"/>
    </source>
</evidence>
<dbReference type="GO" id="GO:0016491">
    <property type="term" value="F:oxidoreductase activity"/>
    <property type="evidence" value="ECO:0007669"/>
    <property type="project" value="UniProtKB-KW"/>
</dbReference>
<dbReference type="InterPro" id="IPR017900">
    <property type="entry name" value="4Fe4S_Fe_S_CS"/>
</dbReference>
<proteinExistence type="predicted"/>
<reference evidence="7 8" key="1">
    <citation type="journal article" date="2013" name="Front. Microbiol.">
        <title>The genome of Nitrospina gracilis illuminates the metabolism and evolution of the major marine nitrite oxidizer.</title>
        <authorList>
            <person name="Luecker S."/>
            <person name="Nowka B."/>
            <person name="Rattei T."/>
            <person name="Spieck E."/>
            <person name="and Daims H."/>
        </authorList>
    </citation>
    <scope>NUCLEOTIDE SEQUENCE [LARGE SCALE GENOMIC DNA]</scope>
    <source>
        <strain evidence="7 8">3/211</strain>
    </source>
</reference>
<dbReference type="SUPFAM" id="SSF54292">
    <property type="entry name" value="2Fe-2S ferredoxin-like"/>
    <property type="match status" value="1"/>
</dbReference>
<sequence>MDDRTQDQAESEAPKTKMVQILWNGREPIQARAGETIVHALWNAGQGKLVRTGCVGGVCGACTVTVRLPDGQPSTTDLACMCPVQDGMQVFPFAVNAIPPVEPKAGATADDLRVAYPTLDRCTKCGSCTVACPMSIPVMESVLRMQKGEFDQVAEDFTTCIHCGLCRAVCEDKVKPHNMGLWVRRSLGMGTDPAALEEKIAAQQVDGAQAEWDCLMNADPEERLARAKEIRTNGRLA</sequence>
<dbReference type="RefSeq" id="WP_005009195.1">
    <property type="nucleotide sequence ID" value="NZ_HG422173.1"/>
</dbReference>
<keyword evidence="1" id="KW-0479">Metal-binding</keyword>
<dbReference type="GO" id="GO:0051537">
    <property type="term" value="F:2 iron, 2 sulfur cluster binding"/>
    <property type="evidence" value="ECO:0007669"/>
    <property type="project" value="InterPro"/>
</dbReference>
<protein>
    <submittedName>
        <fullName evidence="7">Putative Ferredoxin, possible Fe-S protein subunit of Succinate dehydrogenase or L-aspartate oxidase</fullName>
    </submittedName>
</protein>
<accession>M1ZCC1</accession>
<dbReference type="InterPro" id="IPR001041">
    <property type="entry name" value="2Fe-2S_ferredoxin-type"/>
</dbReference>
<dbReference type="InterPro" id="IPR042204">
    <property type="entry name" value="2Fe-2S-bd_N"/>
</dbReference>
<dbReference type="SUPFAM" id="SSF54862">
    <property type="entry name" value="4Fe-4S ferredoxins"/>
    <property type="match status" value="1"/>
</dbReference>
<feature type="domain" description="4Fe-4S ferredoxin-type" evidence="6">
    <location>
        <begin position="151"/>
        <end position="180"/>
    </location>
</feature>
<organism evidence="7 8">
    <name type="scientific">Nitrospina gracilis (strain 3/211)</name>
    <dbReference type="NCBI Taxonomy" id="1266370"/>
    <lineage>
        <taxon>Bacteria</taxon>
        <taxon>Pseudomonadati</taxon>
        <taxon>Nitrospinota/Tectimicrobiota group</taxon>
        <taxon>Nitrospinota</taxon>
        <taxon>Nitrospinia</taxon>
        <taxon>Nitrospinales</taxon>
        <taxon>Nitrospinaceae</taxon>
        <taxon>Nitrospina</taxon>
    </lineage>
</organism>
<feature type="domain" description="2Fe-2S ferredoxin-type" evidence="5">
    <location>
        <begin position="17"/>
        <end position="96"/>
    </location>
</feature>
<evidence type="ECO:0000313" key="8">
    <source>
        <dbReference type="Proteomes" id="UP000011704"/>
    </source>
</evidence>
<gene>
    <name evidence="7" type="ORF">NITGR_520017</name>
</gene>
<dbReference type="InParanoid" id="M1ZCC1"/>
<keyword evidence="4" id="KW-0411">Iron-sulfur</keyword>
<dbReference type="GO" id="GO:0046872">
    <property type="term" value="F:metal ion binding"/>
    <property type="evidence" value="ECO:0007669"/>
    <property type="project" value="UniProtKB-KW"/>
</dbReference>
<evidence type="ECO:0000256" key="3">
    <source>
        <dbReference type="ARBA" id="ARBA00023004"/>
    </source>
</evidence>
<keyword evidence="3" id="KW-0408">Iron</keyword>
<dbReference type="Pfam" id="PF13510">
    <property type="entry name" value="Fer2_4"/>
    <property type="match status" value="1"/>
</dbReference>
<evidence type="ECO:0000256" key="4">
    <source>
        <dbReference type="ARBA" id="ARBA00023014"/>
    </source>
</evidence>
<evidence type="ECO:0000259" key="5">
    <source>
        <dbReference type="PROSITE" id="PS51085"/>
    </source>
</evidence>
<dbReference type="InterPro" id="IPR006058">
    <property type="entry name" value="2Fe2S_fd_BS"/>
</dbReference>
<dbReference type="HOGENOM" id="CLU_089211_0_0_0"/>
<evidence type="ECO:0000313" key="7">
    <source>
        <dbReference type="EMBL" id="CCQ90975.1"/>
    </source>
</evidence>
<dbReference type="Gene3D" id="3.10.20.440">
    <property type="entry name" value="2Fe-2S iron-sulphur cluster binding domain, sarcosine oxidase, alpha subunit, N-terminal domain"/>
    <property type="match status" value="1"/>
</dbReference>
<dbReference type="Pfam" id="PF13187">
    <property type="entry name" value="Fer4_9"/>
    <property type="match status" value="1"/>
</dbReference>
<dbReference type="Gene3D" id="3.30.70.20">
    <property type="match status" value="1"/>
</dbReference>
<keyword evidence="8" id="KW-1185">Reference proteome</keyword>
<dbReference type="Proteomes" id="UP000011704">
    <property type="component" value="Unassembled WGS sequence"/>
</dbReference>
<dbReference type="PROSITE" id="PS51379">
    <property type="entry name" value="4FE4S_FER_2"/>
    <property type="match status" value="2"/>
</dbReference>
<evidence type="ECO:0000259" key="6">
    <source>
        <dbReference type="PROSITE" id="PS51379"/>
    </source>
</evidence>
<evidence type="ECO:0000256" key="2">
    <source>
        <dbReference type="ARBA" id="ARBA00023002"/>
    </source>
</evidence>
<dbReference type="AlphaFoldDB" id="M1ZCC1"/>
<dbReference type="STRING" id="1266370.NITGR_520017"/>
<dbReference type="PROSITE" id="PS00197">
    <property type="entry name" value="2FE2S_FER_1"/>
    <property type="match status" value="1"/>
</dbReference>
<comment type="caution">
    <text evidence="7">The sequence shown here is derived from an EMBL/GenBank/DDBJ whole genome shotgun (WGS) entry which is preliminary data.</text>
</comment>
<dbReference type="EMBL" id="CAQJ01000058">
    <property type="protein sequence ID" value="CCQ90975.1"/>
    <property type="molecule type" value="Genomic_DNA"/>
</dbReference>
<dbReference type="PROSITE" id="PS00198">
    <property type="entry name" value="4FE4S_FER_1"/>
    <property type="match status" value="1"/>
</dbReference>
<name>M1ZCC1_NITG3</name>
<dbReference type="CDD" id="cd00207">
    <property type="entry name" value="fer2"/>
    <property type="match status" value="1"/>
</dbReference>